<dbReference type="EMBL" id="MDCJ01000003">
    <property type="protein sequence ID" value="ODS09749.1"/>
    <property type="molecule type" value="Genomic_DNA"/>
</dbReference>
<dbReference type="AlphaFoldDB" id="A0A1E3WIZ1"/>
<comment type="caution">
    <text evidence="2">The sequence shown here is derived from an EMBL/GenBank/DDBJ whole genome shotgun (WGS) entry which is preliminary data.</text>
</comment>
<evidence type="ECO:0000313" key="3">
    <source>
        <dbReference type="Proteomes" id="UP000095131"/>
    </source>
</evidence>
<dbReference type="Pfam" id="PF03551">
    <property type="entry name" value="PadR"/>
    <property type="match status" value="1"/>
</dbReference>
<dbReference type="PANTHER" id="PTHR43252:SF4">
    <property type="entry name" value="TRANSCRIPTIONAL REGULATORY PROTEIN"/>
    <property type="match status" value="1"/>
</dbReference>
<feature type="domain" description="Transcription regulator PadR N-terminal" evidence="1">
    <location>
        <begin position="8"/>
        <end position="79"/>
    </location>
</feature>
<evidence type="ECO:0000259" key="1">
    <source>
        <dbReference type="Pfam" id="PF03551"/>
    </source>
</evidence>
<dbReference type="SUPFAM" id="SSF46785">
    <property type="entry name" value="Winged helix' DNA-binding domain"/>
    <property type="match status" value="1"/>
</dbReference>
<dbReference type="Proteomes" id="UP000095131">
    <property type="component" value="Unassembled WGS sequence"/>
</dbReference>
<organism evidence="2 3">
    <name type="scientific">Vibrio scophthalmi</name>
    <dbReference type="NCBI Taxonomy" id="45658"/>
    <lineage>
        <taxon>Bacteria</taxon>
        <taxon>Pseudomonadati</taxon>
        <taxon>Pseudomonadota</taxon>
        <taxon>Gammaproteobacteria</taxon>
        <taxon>Vibrionales</taxon>
        <taxon>Vibrionaceae</taxon>
        <taxon>Vibrio</taxon>
    </lineage>
</organism>
<dbReference type="RefSeq" id="WP_069447399.1">
    <property type="nucleotide sequence ID" value="NZ_MDCJ01000003.1"/>
</dbReference>
<name>A0A1E3WIZ1_9VIBR</name>
<dbReference type="InterPro" id="IPR036390">
    <property type="entry name" value="WH_DNA-bd_sf"/>
</dbReference>
<gene>
    <name evidence="2" type="ORF">VSF3289_03211</name>
</gene>
<dbReference type="PANTHER" id="PTHR43252">
    <property type="entry name" value="TRANSCRIPTIONAL REGULATOR YQJI"/>
    <property type="match status" value="1"/>
</dbReference>
<dbReference type="PATRIC" id="fig|45658.8.peg.3157"/>
<dbReference type="InterPro" id="IPR005149">
    <property type="entry name" value="Tscrpt_reg_PadR_N"/>
</dbReference>
<reference evidence="2 3" key="1">
    <citation type="submission" date="2016-08" db="EMBL/GenBank/DDBJ databases">
        <title>Genome sequencing of Vibrio scophthalmi strain FP3289, an isolated from Paralichthys olivaceus.</title>
        <authorList>
            <person name="Han H.-J."/>
        </authorList>
    </citation>
    <scope>NUCLEOTIDE SEQUENCE [LARGE SCALE GENOMIC DNA]</scope>
    <source>
        <strain evidence="2 3">FP3289</strain>
    </source>
</reference>
<dbReference type="OrthoDB" id="5815401at2"/>
<evidence type="ECO:0000313" key="2">
    <source>
        <dbReference type="EMBL" id="ODS09749.1"/>
    </source>
</evidence>
<accession>A0A1E3WIZ1</accession>
<dbReference type="InterPro" id="IPR036388">
    <property type="entry name" value="WH-like_DNA-bd_sf"/>
</dbReference>
<protein>
    <recommendedName>
        <fullName evidence="1">Transcription regulator PadR N-terminal domain-containing protein</fullName>
    </recommendedName>
</protein>
<dbReference type="Gene3D" id="1.10.10.10">
    <property type="entry name" value="Winged helix-like DNA-binding domain superfamily/Winged helix DNA-binding domain"/>
    <property type="match status" value="1"/>
</dbReference>
<sequence>MNCLPIAILKAVNDLPQTGYDFTKYIKGQKIWRASHQQVYRELNKMEASGLVSHSLIENMGKPDAKVYSITAKGTVVLNQDVPYKLSRVASADIVMQVAGNVAYLREAKATLLSEVEALKTSMHQMSDKWLSARLEYELAIRTAELNFVTLALNEEVGYAE</sequence>
<proteinExistence type="predicted"/>